<evidence type="ECO:0000256" key="1">
    <source>
        <dbReference type="SAM" id="MobiDB-lite"/>
    </source>
</evidence>
<organism evidence="2 3">
    <name type="scientific">Chaetomium fimeti</name>
    <dbReference type="NCBI Taxonomy" id="1854472"/>
    <lineage>
        <taxon>Eukaryota</taxon>
        <taxon>Fungi</taxon>
        <taxon>Dikarya</taxon>
        <taxon>Ascomycota</taxon>
        <taxon>Pezizomycotina</taxon>
        <taxon>Sordariomycetes</taxon>
        <taxon>Sordariomycetidae</taxon>
        <taxon>Sordariales</taxon>
        <taxon>Chaetomiaceae</taxon>
        <taxon>Chaetomium</taxon>
    </lineage>
</organism>
<feature type="compositionally biased region" description="Basic and acidic residues" evidence="1">
    <location>
        <begin position="64"/>
        <end position="78"/>
    </location>
</feature>
<dbReference type="RefSeq" id="XP_062661257.1">
    <property type="nucleotide sequence ID" value="XM_062802258.1"/>
</dbReference>
<feature type="compositionally biased region" description="Polar residues" evidence="1">
    <location>
        <begin position="941"/>
        <end position="954"/>
    </location>
</feature>
<gene>
    <name evidence="2" type="ORF">B0H64DRAFT_373057</name>
</gene>
<feature type="region of interest" description="Disordered" evidence="1">
    <location>
        <begin position="672"/>
        <end position="734"/>
    </location>
</feature>
<feature type="region of interest" description="Disordered" evidence="1">
    <location>
        <begin position="57"/>
        <end position="115"/>
    </location>
</feature>
<accession>A0AAE0HJJ3</accession>
<feature type="compositionally biased region" description="Polar residues" evidence="1">
    <location>
        <begin position="887"/>
        <end position="898"/>
    </location>
</feature>
<feature type="region of interest" description="Disordered" evidence="1">
    <location>
        <begin position="479"/>
        <end position="502"/>
    </location>
</feature>
<dbReference type="EMBL" id="JAUEPN010000003">
    <property type="protein sequence ID" value="KAK3297743.1"/>
    <property type="molecule type" value="Genomic_DNA"/>
</dbReference>
<comment type="caution">
    <text evidence="2">The sequence shown here is derived from an EMBL/GenBank/DDBJ whole genome shotgun (WGS) entry which is preliminary data.</text>
</comment>
<feature type="region of interest" description="Disordered" evidence="1">
    <location>
        <begin position="1107"/>
        <end position="1182"/>
    </location>
</feature>
<dbReference type="GeneID" id="87839206"/>
<reference evidence="2" key="1">
    <citation type="journal article" date="2023" name="Mol. Phylogenet. Evol.">
        <title>Genome-scale phylogeny and comparative genomics of the fungal order Sordariales.</title>
        <authorList>
            <person name="Hensen N."/>
            <person name="Bonometti L."/>
            <person name="Westerberg I."/>
            <person name="Brannstrom I.O."/>
            <person name="Guillou S."/>
            <person name="Cros-Aarteil S."/>
            <person name="Calhoun S."/>
            <person name="Haridas S."/>
            <person name="Kuo A."/>
            <person name="Mondo S."/>
            <person name="Pangilinan J."/>
            <person name="Riley R."/>
            <person name="LaButti K."/>
            <person name="Andreopoulos B."/>
            <person name="Lipzen A."/>
            <person name="Chen C."/>
            <person name="Yan M."/>
            <person name="Daum C."/>
            <person name="Ng V."/>
            <person name="Clum A."/>
            <person name="Steindorff A."/>
            <person name="Ohm R.A."/>
            <person name="Martin F."/>
            <person name="Silar P."/>
            <person name="Natvig D.O."/>
            <person name="Lalanne C."/>
            <person name="Gautier V."/>
            <person name="Ament-Velasquez S.L."/>
            <person name="Kruys A."/>
            <person name="Hutchinson M.I."/>
            <person name="Powell A.J."/>
            <person name="Barry K."/>
            <person name="Miller A.N."/>
            <person name="Grigoriev I.V."/>
            <person name="Debuchy R."/>
            <person name="Gladieux P."/>
            <person name="Hiltunen Thoren M."/>
            <person name="Johannesson H."/>
        </authorList>
    </citation>
    <scope>NUCLEOTIDE SEQUENCE</scope>
    <source>
        <strain evidence="2">CBS 168.71</strain>
    </source>
</reference>
<feature type="region of interest" description="Disordered" evidence="1">
    <location>
        <begin position="1241"/>
        <end position="1343"/>
    </location>
</feature>
<feature type="compositionally biased region" description="Polar residues" evidence="1">
    <location>
        <begin position="169"/>
        <end position="186"/>
    </location>
</feature>
<dbReference type="Proteomes" id="UP001278766">
    <property type="component" value="Unassembled WGS sequence"/>
</dbReference>
<feature type="compositionally biased region" description="Basic residues" evidence="1">
    <location>
        <begin position="711"/>
        <end position="721"/>
    </location>
</feature>
<feature type="region of interest" description="Disordered" evidence="1">
    <location>
        <begin position="1"/>
        <end position="42"/>
    </location>
</feature>
<feature type="compositionally biased region" description="Polar residues" evidence="1">
    <location>
        <begin position="672"/>
        <end position="688"/>
    </location>
</feature>
<feature type="region of interest" description="Disordered" evidence="1">
    <location>
        <begin position="826"/>
        <end position="904"/>
    </location>
</feature>
<reference evidence="2" key="2">
    <citation type="submission" date="2023-06" db="EMBL/GenBank/DDBJ databases">
        <authorList>
            <consortium name="Lawrence Berkeley National Laboratory"/>
            <person name="Haridas S."/>
            <person name="Hensen N."/>
            <person name="Bonometti L."/>
            <person name="Westerberg I."/>
            <person name="Brannstrom I.O."/>
            <person name="Guillou S."/>
            <person name="Cros-Aarteil S."/>
            <person name="Calhoun S."/>
            <person name="Kuo A."/>
            <person name="Mondo S."/>
            <person name="Pangilinan J."/>
            <person name="Riley R."/>
            <person name="Labutti K."/>
            <person name="Andreopoulos B."/>
            <person name="Lipzen A."/>
            <person name="Chen C."/>
            <person name="Yanf M."/>
            <person name="Daum C."/>
            <person name="Ng V."/>
            <person name="Clum A."/>
            <person name="Steindorff A."/>
            <person name="Ohm R."/>
            <person name="Martin F."/>
            <person name="Silar P."/>
            <person name="Natvig D."/>
            <person name="Lalanne C."/>
            <person name="Gautier V."/>
            <person name="Ament-Velasquez S.L."/>
            <person name="Kruys A."/>
            <person name="Hutchinson M.I."/>
            <person name="Powell A.J."/>
            <person name="Barry K."/>
            <person name="Miller A.N."/>
            <person name="Grigoriev I.V."/>
            <person name="Debuchy R."/>
            <person name="Gladieux P."/>
            <person name="Thoren M.H."/>
            <person name="Johannesson H."/>
        </authorList>
    </citation>
    <scope>NUCLEOTIDE SEQUENCE</scope>
    <source>
        <strain evidence="2">CBS 168.71</strain>
    </source>
</reference>
<feature type="region of interest" description="Disordered" evidence="1">
    <location>
        <begin position="217"/>
        <end position="244"/>
    </location>
</feature>
<feature type="compositionally biased region" description="Polar residues" evidence="1">
    <location>
        <begin position="853"/>
        <end position="862"/>
    </location>
</feature>
<feature type="compositionally biased region" description="Low complexity" evidence="1">
    <location>
        <begin position="1147"/>
        <end position="1163"/>
    </location>
</feature>
<sequence>MSSIASPVAGGGSAATKQSGTAHAVNDELVSHPTPSSQSISGIKDFASSLCTTPVDQGVNAEHVNNDDNGKSLPKENNHTTTGPEPAKAPQTPAKKTCNSAHNYGELSGSDRREQIPVTHDLLTFPMTAHEEFQNNGGVSNSAIAINQVTVGNGVPFSTSDIDSRPDAASSNISTGNSAIPTSGSSADFSGIYNGSIPTDNFNSNILFGPELQKALFTDGGASADPKLPGSENASGPTPDGAQPVQMAPVITEEQVIVPTTPQRPPADPPRLVDIPMISAPTSPHRYAGPVNHNTMPSKPDTILADQLRGDFWIRYRKEMQLLATYKKAFNNWTLFTTTESNKSKSDYDSIAEQLKASAITAQVAWTKKHVSFEGWKASIPALAPIIANIHEDARALKAAEKQKAERTEFINDLRGKPDKQQRSELAKYENFTYLMTQSREREMWRGRVNALVSAQAIIDEQQRIAAIEAQRQKAEAEAAERQKKEAEAEEQRKAEEARVAEETRLRDEFVAATAAQAAEEKRVKGEARVAEAQREAQRLADQRLICQGFGIPEDPQLHNTFQTVFSSQDTIQQSPDYMQLQSDEPLDFDAVFADQDAMFQAGGQPEMDFTVPDLSDTAFNQQFTFPELPLAEGQPGVGNAGQISEDMAQQFFSADAQTQLPSISEVMSTTTAAVSQREPGSSTITAETPTGKKKAPARKKKTPAKEKTPAKKRATAKKATAKATPIPDQVQQQTTEPSFGLDQVMASDPFVCSPTFQQSTNNGQGIFNISMPAIGQTPGPVDTSVPQTTQMTGMDDQMSSGNVNITAQQTTQMPMEIQEAFTATSPAAKQQAVQMPATEHTPSGTPGPMAQQPIQAPSSFTMFMKQPSQPPTRGSLPEMRCPPSAHTPTQPSTTPASENKRKASISHGMEIPTKRRQSVNQQGAVVSIAQPPPVPAVPQGLQSPAQDNQTPSQAVQTPQQIPIDPALHFGISPPSGGMKFGTAIKAGVCTAIAHVVKEAKTGTVFSQPLLDGPIEDFRSEFIGHIKQVIKTHIVAVNATNPQDDQQAFLKGAFKLLQGILQEIERRGCVFKKALLSGPVSGADLIPARRGMSAVYQAIMAEYTSPPRFDGGSAQSAKVQQTPTRTSTAHTRVSSQSKMANGQALVGSPRLPGGAAALGTPAPDYTSSPQMNSHAASSSPMQPFPTLSVEVGYPSPMQNYPALPSAMDGHTTGYPQHGASTVPTMPTTMQASDAMAGIPEPTNYFPTPAAHEQQAEELKPKPKKTPTKRKSRARKASTAVTPKPEPTADNTSTLGSNLAHPMAQETTHGTTTTTATNNGTTQDTNTTTTTTTNKDTPPSNPSKQCIPRLYYQFTDGAFYMELRSEAGEETHHRMARGTTAAEHMLGEFVAAARAAGNNDQLLYITIDHTRVPPHKKTQTQ</sequence>
<feature type="compositionally biased region" description="Basic residues" evidence="1">
    <location>
        <begin position="692"/>
        <end position="703"/>
    </location>
</feature>
<feature type="region of interest" description="Disordered" evidence="1">
    <location>
        <begin position="157"/>
        <end position="186"/>
    </location>
</feature>
<proteinExistence type="predicted"/>
<feature type="compositionally biased region" description="Polar residues" evidence="1">
    <location>
        <begin position="1165"/>
        <end position="1181"/>
    </location>
</feature>
<name>A0AAE0HJJ3_9PEZI</name>
<feature type="compositionally biased region" description="Basic residues" evidence="1">
    <location>
        <begin position="1261"/>
        <end position="1275"/>
    </location>
</feature>
<feature type="region of interest" description="Disordered" evidence="1">
    <location>
        <begin position="930"/>
        <end position="954"/>
    </location>
</feature>
<evidence type="ECO:0000313" key="3">
    <source>
        <dbReference type="Proteomes" id="UP001278766"/>
    </source>
</evidence>
<keyword evidence="3" id="KW-1185">Reference proteome</keyword>
<feature type="compositionally biased region" description="Polar residues" evidence="1">
    <location>
        <begin position="1113"/>
        <end position="1140"/>
    </location>
</feature>
<protein>
    <submittedName>
        <fullName evidence="2">Uncharacterized protein</fullName>
    </submittedName>
</protein>
<evidence type="ECO:0000313" key="2">
    <source>
        <dbReference type="EMBL" id="KAK3297743.1"/>
    </source>
</evidence>
<feature type="compositionally biased region" description="Low complexity" evidence="1">
    <location>
        <begin position="1306"/>
        <end position="1336"/>
    </location>
</feature>